<reference evidence="5" key="1">
    <citation type="submission" date="2016-10" db="EMBL/GenBank/DDBJ databases">
        <authorList>
            <person name="Varghese N."/>
            <person name="Submissions S."/>
        </authorList>
    </citation>
    <scope>NUCLEOTIDE SEQUENCE [LARGE SCALE GENOMIC DNA]</scope>
    <source>
        <strain evidence="5">CGMCC 4.6856</strain>
    </source>
</reference>
<keyword evidence="2 4" id="KW-0326">Glycosidase</keyword>
<sequence>MERHESPDWVEHVVWWQVYPLGFVGAERALADLEGAADGHVEHRLGRLTGWLDHLVSLGCNGLLLGPVFASASHGYDTVDHFRIDPRLGDDADFDALVAACHERGIRVLLDGVFNHVGRDFAPVAQALAEGPGSPGAEWVQQLYDNDGMITADYFEGHDTLVTLNHDAPVVRDHVRDVMLHWLRRGADGWRLDAAYAVPASFWAAVLPAVRAEFGEAWFVGEMIHGDYVTYVDESGLDSVTAYELWKAVWSSLDTVNLHELEWTLGRHAGFVEHFTPTTFLSNHDVTRIASQVHDERHRSHAVALLGFAPGVPCVYYGDEFGLEGVKEDRVDGDDAVRPEMPAERGLFEDRHPEVEEVYRRVLSLRRRHPWLVDGVVSTEQVTNDHLLVRSRARQGDGSLVLALNLGDAPYALPPGEVLTAEPAPVQGQVAPHGWAVVAG</sequence>
<dbReference type="PANTHER" id="PTHR10357:SF210">
    <property type="entry name" value="MALTODEXTRIN GLUCOSIDASE"/>
    <property type="match status" value="1"/>
</dbReference>
<dbReference type="EMBL" id="FOFA01000001">
    <property type="protein sequence ID" value="SEP69299.1"/>
    <property type="molecule type" value="Genomic_DNA"/>
</dbReference>
<dbReference type="STRING" id="1036181.SAMN05421756_101403"/>
<evidence type="ECO:0000256" key="1">
    <source>
        <dbReference type="ARBA" id="ARBA00022801"/>
    </source>
</evidence>
<dbReference type="Gene3D" id="3.20.20.80">
    <property type="entry name" value="Glycosidases"/>
    <property type="match status" value="1"/>
</dbReference>
<organism evidence="4 5">
    <name type="scientific">Microlunatus flavus</name>
    <dbReference type="NCBI Taxonomy" id="1036181"/>
    <lineage>
        <taxon>Bacteria</taxon>
        <taxon>Bacillati</taxon>
        <taxon>Actinomycetota</taxon>
        <taxon>Actinomycetes</taxon>
        <taxon>Propionibacteriales</taxon>
        <taxon>Propionibacteriaceae</taxon>
        <taxon>Microlunatus</taxon>
    </lineage>
</organism>
<dbReference type="InterPro" id="IPR022567">
    <property type="entry name" value="DUF3459"/>
</dbReference>
<dbReference type="PANTHER" id="PTHR10357">
    <property type="entry name" value="ALPHA-AMYLASE FAMILY MEMBER"/>
    <property type="match status" value="1"/>
</dbReference>
<accession>A0A1H8ZXZ3</accession>
<dbReference type="InterPro" id="IPR006047">
    <property type="entry name" value="GH13_cat_dom"/>
</dbReference>
<dbReference type="GO" id="GO:0005975">
    <property type="term" value="P:carbohydrate metabolic process"/>
    <property type="evidence" value="ECO:0007669"/>
    <property type="project" value="InterPro"/>
</dbReference>
<evidence type="ECO:0000259" key="3">
    <source>
        <dbReference type="SMART" id="SM00642"/>
    </source>
</evidence>
<protein>
    <submittedName>
        <fullName evidence="4">Glycosidase</fullName>
    </submittedName>
</protein>
<dbReference type="Proteomes" id="UP000198504">
    <property type="component" value="Unassembled WGS sequence"/>
</dbReference>
<evidence type="ECO:0000313" key="4">
    <source>
        <dbReference type="EMBL" id="SEP69299.1"/>
    </source>
</evidence>
<dbReference type="Pfam" id="PF11941">
    <property type="entry name" value="DUF3459"/>
    <property type="match status" value="1"/>
</dbReference>
<dbReference type="RefSeq" id="WP_091177437.1">
    <property type="nucleotide sequence ID" value="NZ_FOFA01000001.1"/>
</dbReference>
<evidence type="ECO:0000313" key="5">
    <source>
        <dbReference type="Proteomes" id="UP000198504"/>
    </source>
</evidence>
<dbReference type="GO" id="GO:0016798">
    <property type="term" value="F:hydrolase activity, acting on glycosyl bonds"/>
    <property type="evidence" value="ECO:0007669"/>
    <property type="project" value="UniProtKB-KW"/>
</dbReference>
<keyword evidence="1" id="KW-0378">Hydrolase</keyword>
<proteinExistence type="predicted"/>
<dbReference type="Pfam" id="PF00128">
    <property type="entry name" value="Alpha-amylase"/>
    <property type="match status" value="1"/>
</dbReference>
<feature type="domain" description="Glycosyl hydrolase family 13 catalytic" evidence="3">
    <location>
        <begin position="17"/>
        <end position="366"/>
    </location>
</feature>
<dbReference type="SUPFAM" id="SSF51445">
    <property type="entry name" value="(Trans)glycosidases"/>
    <property type="match status" value="1"/>
</dbReference>
<dbReference type="OrthoDB" id="9802433at2"/>
<keyword evidence="5" id="KW-1185">Reference proteome</keyword>
<gene>
    <name evidence="4" type="ORF">SAMN05421756_101403</name>
</gene>
<dbReference type="SMART" id="SM00642">
    <property type="entry name" value="Aamy"/>
    <property type="match status" value="1"/>
</dbReference>
<evidence type="ECO:0000256" key="2">
    <source>
        <dbReference type="ARBA" id="ARBA00023295"/>
    </source>
</evidence>
<name>A0A1H8ZXZ3_9ACTN</name>
<dbReference type="AlphaFoldDB" id="A0A1H8ZXZ3"/>
<dbReference type="InterPro" id="IPR017853">
    <property type="entry name" value="GH"/>
</dbReference>